<dbReference type="Pfam" id="PF01055">
    <property type="entry name" value="Glyco_hydro_31_2nd"/>
    <property type="match status" value="1"/>
</dbReference>
<keyword evidence="2 4" id="KW-0378">Hydrolase</keyword>
<dbReference type="PANTHER" id="PTHR43053:SF4">
    <property type="entry name" value="MYOGENESIS-REGULATING GLYCOSIDASE"/>
    <property type="match status" value="1"/>
</dbReference>
<evidence type="ECO:0000259" key="5">
    <source>
        <dbReference type="Pfam" id="PF01055"/>
    </source>
</evidence>
<keyword evidence="8" id="KW-1185">Reference proteome</keyword>
<dbReference type="InterPro" id="IPR048395">
    <property type="entry name" value="Glyco_hydro_31_C"/>
</dbReference>
<dbReference type="HOGENOM" id="CLU_008294_2_0_9"/>
<dbReference type="Pfam" id="PF21365">
    <property type="entry name" value="Glyco_hydro_31_3rd"/>
    <property type="match status" value="1"/>
</dbReference>
<proteinExistence type="inferred from homology"/>
<evidence type="ECO:0000256" key="1">
    <source>
        <dbReference type="ARBA" id="ARBA00007806"/>
    </source>
</evidence>
<dbReference type="RefSeq" id="WP_036618407.1">
    <property type="nucleotide sequence ID" value="NZ_JAKOBR010000020.1"/>
</dbReference>
<protein>
    <submittedName>
        <fullName evidence="7">Glycosyl hydrolases 31 family protein</fullName>
    </submittedName>
</protein>
<evidence type="ECO:0000256" key="3">
    <source>
        <dbReference type="ARBA" id="ARBA00023295"/>
    </source>
</evidence>
<evidence type="ECO:0000256" key="2">
    <source>
        <dbReference type="ARBA" id="ARBA00022801"/>
    </source>
</evidence>
<dbReference type="STRING" id="44252.DJ90_1222"/>
<dbReference type="GO" id="GO:0004553">
    <property type="term" value="F:hydrolase activity, hydrolyzing O-glycosyl compounds"/>
    <property type="evidence" value="ECO:0007669"/>
    <property type="project" value="InterPro"/>
</dbReference>
<dbReference type="SUPFAM" id="SSF51011">
    <property type="entry name" value="Glycosyl hydrolase domain"/>
    <property type="match status" value="1"/>
</dbReference>
<name>A0A090Y8C1_PAEMA</name>
<dbReference type="Gene3D" id="2.60.40.1180">
    <property type="entry name" value="Golgi alpha-mannosidase II"/>
    <property type="match status" value="1"/>
</dbReference>
<comment type="similarity">
    <text evidence="1 4">Belongs to the glycosyl hydrolase 31 family.</text>
</comment>
<dbReference type="PATRIC" id="fig|44252.3.peg.5505"/>
<dbReference type="InterPro" id="IPR000322">
    <property type="entry name" value="Glyco_hydro_31_TIM"/>
</dbReference>
<dbReference type="AlphaFoldDB" id="A0A090Y8C1"/>
<sequence>MTNISIARLPGEYWWGGAINEGSAMPFGRTAHTRDLRVTDDNQASPLLLSSKGRYIWSEEPFAFRVDENGLSVFDSAGEVVVEEGHNSLQGAYRHAARRHFPPSGLLPDALAFTAPQYCTWIEMFYAPAQDKILRYAEAILANGLPPGILIIDDNWMKDYGMWDFDKHRFPDPRAMIDTLHGMGFKVMLWMCPYVSADCTLFKELHGGDLLMKGADGAPVLRHWWNGYSAVVDYTKEEGAAWFRRQMDRLIADYGVDGFKLDAGEPILPGGKDTTQLVAWTRPLRLLEDCEAYAALGVGYPLIELRMCWKLGGQGLIQRQRDKKHTWDDDGLGGLIPNAIAQGLLGYAFNCPDMIGGGMDGDINSPDFRFDSELFVRYTQCAALFPVMQFSMAPWRVLRGDELTWCLNAVRLRSELGSELLALARQAAKDGLPMLRSLEFEYPGRGYALVQDQFLLGSNLLVAPVVAKGQTSRRVVFPEGRWQGDDGSVVSGPAELEVAAPLSRLPWYRKIQ</sequence>
<evidence type="ECO:0000313" key="8">
    <source>
        <dbReference type="Proteomes" id="UP000029278"/>
    </source>
</evidence>
<dbReference type="GO" id="GO:0005975">
    <property type="term" value="P:carbohydrate metabolic process"/>
    <property type="evidence" value="ECO:0007669"/>
    <property type="project" value="InterPro"/>
</dbReference>
<comment type="caution">
    <text evidence="7">The sequence shown here is derived from an EMBL/GenBank/DDBJ whole genome shotgun (WGS) entry which is preliminary data.</text>
</comment>
<organism evidence="7 8">
    <name type="scientific">Paenibacillus macerans</name>
    <name type="common">Bacillus macerans</name>
    <dbReference type="NCBI Taxonomy" id="44252"/>
    <lineage>
        <taxon>Bacteria</taxon>
        <taxon>Bacillati</taxon>
        <taxon>Bacillota</taxon>
        <taxon>Bacilli</taxon>
        <taxon>Bacillales</taxon>
        <taxon>Paenibacillaceae</taxon>
        <taxon>Paenibacillus</taxon>
    </lineage>
</organism>
<dbReference type="InterPro" id="IPR013780">
    <property type="entry name" value="Glyco_hydro_b"/>
</dbReference>
<keyword evidence="3 4" id="KW-0326">Glycosidase</keyword>
<dbReference type="PANTHER" id="PTHR43053">
    <property type="entry name" value="GLYCOSIDASE FAMILY 31"/>
    <property type="match status" value="1"/>
</dbReference>
<evidence type="ECO:0000256" key="4">
    <source>
        <dbReference type="RuleBase" id="RU361185"/>
    </source>
</evidence>
<accession>A0A090Y8C1</accession>
<reference evidence="7 8" key="1">
    <citation type="submission" date="2014-04" db="EMBL/GenBank/DDBJ databases">
        <authorList>
            <person name="Bishop-Lilly K.A."/>
            <person name="Broomall S.M."/>
            <person name="Chain P.S."/>
            <person name="Chertkov O."/>
            <person name="Coyne S.R."/>
            <person name="Daligault H.E."/>
            <person name="Davenport K.W."/>
            <person name="Erkkila T."/>
            <person name="Frey K.G."/>
            <person name="Gibbons H.S."/>
            <person name="Gu W."/>
            <person name="Jaissle J."/>
            <person name="Johnson S.L."/>
            <person name="Koroleva G.I."/>
            <person name="Ladner J.T."/>
            <person name="Lo C.-C."/>
            <person name="Minogue T.D."/>
            <person name="Munk C."/>
            <person name="Palacios G.F."/>
            <person name="Redden C.L."/>
            <person name="Rosenzweig C.N."/>
            <person name="Scholz M.B."/>
            <person name="Teshima H."/>
            <person name="Xu Y."/>
        </authorList>
    </citation>
    <scope>NUCLEOTIDE SEQUENCE [LARGE SCALE GENOMIC DNA]</scope>
    <source>
        <strain evidence="7 8">8244</strain>
    </source>
</reference>
<evidence type="ECO:0000259" key="6">
    <source>
        <dbReference type="Pfam" id="PF21365"/>
    </source>
</evidence>
<dbReference type="Proteomes" id="UP000029278">
    <property type="component" value="Unassembled WGS sequence"/>
</dbReference>
<dbReference type="InterPro" id="IPR050985">
    <property type="entry name" value="Alpha-glycosidase_related"/>
</dbReference>
<gene>
    <name evidence="7" type="ORF">DJ90_1222</name>
</gene>
<dbReference type="Gene3D" id="3.20.20.80">
    <property type="entry name" value="Glycosidases"/>
    <property type="match status" value="1"/>
</dbReference>
<dbReference type="CDD" id="cd06592">
    <property type="entry name" value="GH31_NET37"/>
    <property type="match status" value="1"/>
</dbReference>
<feature type="domain" description="Glycoside hydrolase family 31 TIM barrel" evidence="5">
    <location>
        <begin position="122"/>
        <end position="272"/>
    </location>
</feature>
<dbReference type="SUPFAM" id="SSF51445">
    <property type="entry name" value="(Trans)glycosidases"/>
    <property type="match status" value="1"/>
</dbReference>
<dbReference type="GeneID" id="77010603"/>
<dbReference type="OrthoDB" id="176168at2"/>
<evidence type="ECO:0000313" key="7">
    <source>
        <dbReference type="EMBL" id="KFM94451.1"/>
    </source>
</evidence>
<dbReference type="EMBL" id="JMQA01000047">
    <property type="protein sequence ID" value="KFM94451.1"/>
    <property type="molecule type" value="Genomic_DNA"/>
</dbReference>
<dbReference type="InterPro" id="IPR017853">
    <property type="entry name" value="GH"/>
</dbReference>
<feature type="domain" description="Glycosyl hydrolase family 31 C-terminal" evidence="6">
    <location>
        <begin position="431"/>
        <end position="508"/>
    </location>
</feature>